<organism evidence="3 4">
    <name type="scientific">Salmo trutta</name>
    <name type="common">Brown trout</name>
    <dbReference type="NCBI Taxonomy" id="8032"/>
    <lineage>
        <taxon>Eukaryota</taxon>
        <taxon>Metazoa</taxon>
        <taxon>Chordata</taxon>
        <taxon>Craniata</taxon>
        <taxon>Vertebrata</taxon>
        <taxon>Euteleostomi</taxon>
        <taxon>Actinopterygii</taxon>
        <taxon>Neopterygii</taxon>
        <taxon>Teleostei</taxon>
        <taxon>Protacanthopterygii</taxon>
        <taxon>Salmoniformes</taxon>
        <taxon>Salmonidae</taxon>
        <taxon>Salmoninae</taxon>
        <taxon>Salmo</taxon>
    </lineage>
</organism>
<feature type="region of interest" description="Disordered" evidence="1">
    <location>
        <begin position="148"/>
        <end position="195"/>
    </location>
</feature>
<dbReference type="InterPro" id="IPR001810">
    <property type="entry name" value="F-box_dom"/>
</dbReference>
<dbReference type="GeneTree" id="ENSGT00390000006670"/>
<dbReference type="Ensembl" id="ENSSTUT00000072365.1">
    <property type="protein sequence ID" value="ENSSTUP00000068245.1"/>
    <property type="gene ID" value="ENSSTUG00000029845.1"/>
</dbReference>
<dbReference type="InterPro" id="IPR036047">
    <property type="entry name" value="F-box-like_dom_sf"/>
</dbReference>
<evidence type="ECO:0000313" key="4">
    <source>
        <dbReference type="Proteomes" id="UP000472277"/>
    </source>
</evidence>
<dbReference type="PROSITE" id="PS50181">
    <property type="entry name" value="FBOX"/>
    <property type="match status" value="1"/>
</dbReference>
<dbReference type="AlphaFoldDB" id="A0A674B9W9"/>
<evidence type="ECO:0000313" key="3">
    <source>
        <dbReference type="Ensembl" id="ENSSTUP00000068245.1"/>
    </source>
</evidence>
<dbReference type="InParanoid" id="A0A674B9W9"/>
<name>A0A674B9W9_SALTR</name>
<dbReference type="SMART" id="SM00256">
    <property type="entry name" value="FBOX"/>
    <property type="match status" value="1"/>
</dbReference>
<dbReference type="InterPro" id="IPR047118">
    <property type="entry name" value="Fbxo7"/>
</dbReference>
<dbReference type="Gene3D" id="3.40.1000.30">
    <property type="match status" value="1"/>
</dbReference>
<feature type="compositionally biased region" description="Low complexity" evidence="1">
    <location>
        <begin position="148"/>
        <end position="160"/>
    </location>
</feature>
<feature type="region of interest" description="Disordered" evidence="1">
    <location>
        <begin position="97"/>
        <end position="130"/>
    </location>
</feature>
<keyword evidence="4" id="KW-1185">Reference proteome</keyword>
<dbReference type="Pfam" id="PF11566">
    <property type="entry name" value="PI31_Prot_N"/>
    <property type="match status" value="1"/>
</dbReference>
<dbReference type="PANTHER" id="PTHR15537:SF2">
    <property type="entry name" value="F-BOX ONLY PROTEIN 7"/>
    <property type="match status" value="1"/>
</dbReference>
<dbReference type="SUPFAM" id="SSF81383">
    <property type="entry name" value="F-box domain"/>
    <property type="match status" value="1"/>
</dbReference>
<dbReference type="OMA" id="QRPNLPH"/>
<feature type="region of interest" description="Disordered" evidence="1">
    <location>
        <begin position="512"/>
        <end position="538"/>
    </location>
</feature>
<proteinExistence type="predicted"/>
<dbReference type="Pfam" id="PF12937">
    <property type="entry name" value="F-box-like"/>
    <property type="match status" value="1"/>
</dbReference>
<dbReference type="Gene3D" id="1.20.1280.50">
    <property type="match status" value="1"/>
</dbReference>
<dbReference type="GO" id="GO:0019901">
    <property type="term" value="F:protein kinase binding"/>
    <property type="evidence" value="ECO:0007669"/>
    <property type="project" value="InterPro"/>
</dbReference>
<gene>
    <name evidence="3" type="primary">LOC115182286</name>
</gene>
<reference evidence="3" key="1">
    <citation type="submission" date="2025-08" db="UniProtKB">
        <authorList>
            <consortium name="Ensembl"/>
        </authorList>
    </citation>
    <scope>IDENTIFICATION</scope>
</reference>
<dbReference type="InterPro" id="IPR021625">
    <property type="entry name" value="PI31_Prot_N"/>
</dbReference>
<sequence>MKLRVRINKQTSRVKLEGEEPTLTELNVQIREILLPSHGLSPDAEFTLSLNGSDLLSDSGQTLSSCGIVTGDLVCVILRPSVAVPSVAAAPAPSARQAAPSAAPAPSARQAVPSGYPAPSAAPAPSACQAVPSGYPASSAAFASSARQAPSNSSSSSSSSTGLYQAVHPPAQRSSEASKGVEPQQEVVREEEQEEEAGRWVWEPMLCGEAEGGKVPHSLEVLYHQAQSSSTCDALMVAVHLLMVETGFLCQGSEGRPGEMPAGWRAPGGLYRLQYAHPLCEDSLAMVLAVSMGPILVINATLKVNQQVDTVRKLSLKPSTYVTDQWTGDSAAAVYTELRKLSRVFKDQLVYPLIASAREAMALPAVFGLPVLPPELLLRVLRLLDVSSLLALSSVNRHLHQTTTDPALWRHLYRRDFRDCQDHSRDRDTQWKELYKKKYRWRREAASYPRHMPRYHPVPPPLYPLHPLPNNPFPFYPPGIIGGEYDQRPGIPGGILPRPRYDPIGPLPGHDPTAGGLIGRRGLRPAGNRPADIRRGFI</sequence>
<protein>
    <submittedName>
        <fullName evidence="3">F-box protein 7</fullName>
    </submittedName>
</protein>
<accession>A0A674B9W9</accession>
<feature type="domain" description="F-box" evidence="2">
    <location>
        <begin position="366"/>
        <end position="412"/>
    </location>
</feature>
<reference evidence="3" key="2">
    <citation type="submission" date="2025-09" db="UniProtKB">
        <authorList>
            <consortium name="Ensembl"/>
        </authorList>
    </citation>
    <scope>IDENTIFICATION</scope>
</reference>
<evidence type="ECO:0000256" key="1">
    <source>
        <dbReference type="SAM" id="MobiDB-lite"/>
    </source>
</evidence>
<dbReference type="Proteomes" id="UP000472277">
    <property type="component" value="Unassembled WGS sequence"/>
</dbReference>
<dbReference type="GO" id="GO:1903599">
    <property type="term" value="P:positive regulation of autophagy of mitochondrion"/>
    <property type="evidence" value="ECO:0007669"/>
    <property type="project" value="TreeGrafter"/>
</dbReference>
<evidence type="ECO:0000259" key="2">
    <source>
        <dbReference type="PROSITE" id="PS50181"/>
    </source>
</evidence>
<dbReference type="PANTHER" id="PTHR15537">
    <property type="entry name" value="F-BOX ONLY PROTEIN 7"/>
    <property type="match status" value="1"/>
</dbReference>